<evidence type="ECO:0000313" key="2">
    <source>
        <dbReference type="EMBL" id="KZT58799.1"/>
    </source>
</evidence>
<accession>A0A165H2X7</accession>
<dbReference type="AlphaFoldDB" id="A0A165H2X7"/>
<protein>
    <submittedName>
        <fullName evidence="2">Uncharacterized protein</fullName>
    </submittedName>
</protein>
<gene>
    <name evidence="2" type="ORF">CALCODRAFT_494505</name>
</gene>
<organism evidence="2 3">
    <name type="scientific">Calocera cornea HHB12733</name>
    <dbReference type="NCBI Taxonomy" id="1353952"/>
    <lineage>
        <taxon>Eukaryota</taxon>
        <taxon>Fungi</taxon>
        <taxon>Dikarya</taxon>
        <taxon>Basidiomycota</taxon>
        <taxon>Agaricomycotina</taxon>
        <taxon>Dacrymycetes</taxon>
        <taxon>Dacrymycetales</taxon>
        <taxon>Dacrymycetaceae</taxon>
        <taxon>Calocera</taxon>
    </lineage>
</organism>
<reference evidence="2 3" key="1">
    <citation type="journal article" date="2016" name="Mol. Biol. Evol.">
        <title>Comparative Genomics of Early-Diverging Mushroom-Forming Fungi Provides Insights into the Origins of Lignocellulose Decay Capabilities.</title>
        <authorList>
            <person name="Nagy L.G."/>
            <person name="Riley R."/>
            <person name="Tritt A."/>
            <person name="Adam C."/>
            <person name="Daum C."/>
            <person name="Floudas D."/>
            <person name="Sun H."/>
            <person name="Yadav J.S."/>
            <person name="Pangilinan J."/>
            <person name="Larsson K.H."/>
            <person name="Matsuura K."/>
            <person name="Barry K."/>
            <person name="Labutti K."/>
            <person name="Kuo R."/>
            <person name="Ohm R.A."/>
            <person name="Bhattacharya S.S."/>
            <person name="Shirouzu T."/>
            <person name="Yoshinaga Y."/>
            <person name="Martin F.M."/>
            <person name="Grigoriev I.V."/>
            <person name="Hibbett D.S."/>
        </authorList>
    </citation>
    <scope>NUCLEOTIDE SEQUENCE [LARGE SCALE GENOMIC DNA]</scope>
    <source>
        <strain evidence="2 3">HHB12733</strain>
    </source>
</reference>
<sequence length="95" mass="10228">MTSPAPIKLQPSRPSSCVCWLVLRDQAQPTGRGTITSPESPQTGRQQPSSRCQAMGKAHMYIGQATGTDVAATVDAMKTMAIGRKRMAVRFGLHE</sequence>
<proteinExistence type="predicted"/>
<evidence type="ECO:0000256" key="1">
    <source>
        <dbReference type="SAM" id="MobiDB-lite"/>
    </source>
</evidence>
<dbReference type="EMBL" id="KV423947">
    <property type="protein sequence ID" value="KZT58799.1"/>
    <property type="molecule type" value="Genomic_DNA"/>
</dbReference>
<feature type="region of interest" description="Disordered" evidence="1">
    <location>
        <begin position="29"/>
        <end position="51"/>
    </location>
</feature>
<evidence type="ECO:0000313" key="3">
    <source>
        <dbReference type="Proteomes" id="UP000076842"/>
    </source>
</evidence>
<name>A0A165H2X7_9BASI</name>
<dbReference type="Proteomes" id="UP000076842">
    <property type="component" value="Unassembled WGS sequence"/>
</dbReference>
<dbReference type="InParanoid" id="A0A165H2X7"/>
<keyword evidence="3" id="KW-1185">Reference proteome</keyword>